<evidence type="ECO:0000256" key="21">
    <source>
        <dbReference type="ARBA" id="ARBA00049298"/>
    </source>
</evidence>
<evidence type="ECO:0000256" key="3">
    <source>
        <dbReference type="ARBA" id="ARBA00022553"/>
    </source>
</evidence>
<comment type="catalytic activity">
    <reaction evidence="21">
        <text>leukotriene C4 = leukotriene A4 + glutathione</text>
        <dbReference type="Rhea" id="RHEA:17617"/>
        <dbReference type="ChEBI" id="CHEBI:57463"/>
        <dbReference type="ChEBI" id="CHEBI:57925"/>
        <dbReference type="ChEBI" id="CHEBI:57973"/>
        <dbReference type="EC" id="4.4.1.20"/>
    </reaction>
    <physiologicalReaction direction="right-to-left" evidence="21">
        <dbReference type="Rhea" id="RHEA:17619"/>
    </physiologicalReaction>
</comment>
<dbReference type="FunFam" id="1.20.120.550:FF:000003">
    <property type="entry name" value="Leukotriene C4 synthase"/>
    <property type="match status" value="1"/>
</dbReference>
<dbReference type="GO" id="GO:0008047">
    <property type="term" value="F:enzyme activator activity"/>
    <property type="evidence" value="ECO:0007669"/>
    <property type="project" value="InterPro"/>
</dbReference>
<dbReference type="GO" id="GO:0005789">
    <property type="term" value="C:endoplasmic reticulum membrane"/>
    <property type="evidence" value="ECO:0007669"/>
    <property type="project" value="UniProtKB-SubCell"/>
</dbReference>
<keyword evidence="6" id="KW-0434">Leukotriene biosynthesis</keyword>
<accession>A0A6P8EST5</accession>
<reference evidence="24" key="1">
    <citation type="submission" date="2025-08" db="UniProtKB">
        <authorList>
            <consortium name="RefSeq"/>
        </authorList>
    </citation>
    <scope>IDENTIFICATION</scope>
</reference>
<evidence type="ECO:0000256" key="22">
    <source>
        <dbReference type="SAM" id="Phobius"/>
    </source>
</evidence>
<comment type="pathway">
    <text evidence="14">Lipid metabolism; leukotriene C4 biosynthesis.</text>
</comment>
<sequence length="218" mass="24520">MNDQVVCIAGVTVLGILEQAYFSLQVIYARRKFSVSPPSTAGPPEFERIFRAQANCSEYFPVFVASLWISGIFFSQGVTTLLGLLYLYGRYQYFCGYSESSLGRWDRCRCITALISVQKPTDLWCRKATCAVFHPHVLLIRVDSDVHLDTITHSVFILLFLDLTTSEPFSSLARLKPLYFSAKVQWVLIGLGAVGVLGTMSRLYLGLDFTQYISQVLL</sequence>
<keyword evidence="7" id="KW-0256">Endoplasmic reticulum</keyword>
<dbReference type="AlphaFoldDB" id="A0A6P8EST5"/>
<keyword evidence="4" id="KW-0808">Transferase</keyword>
<evidence type="ECO:0000313" key="24">
    <source>
        <dbReference type="RefSeq" id="XP_031413902.1"/>
    </source>
</evidence>
<dbReference type="PANTHER" id="PTHR10250">
    <property type="entry name" value="MICROSOMAL GLUTATHIONE S-TRANSFERASE"/>
    <property type="match status" value="1"/>
</dbReference>
<comment type="subunit">
    <text evidence="20">Homotrimer. Interacts with ALOX5AP and ALOX5.</text>
</comment>
<evidence type="ECO:0000256" key="10">
    <source>
        <dbReference type="ARBA" id="ARBA00023239"/>
    </source>
</evidence>
<keyword evidence="11" id="KW-0539">Nucleus</keyword>
<dbReference type="GO" id="GO:0004602">
    <property type="term" value="F:glutathione peroxidase activity"/>
    <property type="evidence" value="ECO:0007669"/>
    <property type="project" value="TreeGrafter"/>
</dbReference>
<evidence type="ECO:0000313" key="23">
    <source>
        <dbReference type="Proteomes" id="UP000515152"/>
    </source>
</evidence>
<name>A0A6P8EST5_CLUHA</name>
<dbReference type="GeneID" id="105903141"/>
<dbReference type="GO" id="GO:0019370">
    <property type="term" value="P:leukotriene biosynthetic process"/>
    <property type="evidence" value="ECO:0007669"/>
    <property type="project" value="UniProtKB-KW"/>
</dbReference>
<dbReference type="SUPFAM" id="SSF161084">
    <property type="entry name" value="MAPEG domain-like"/>
    <property type="match status" value="1"/>
</dbReference>
<keyword evidence="9 22" id="KW-0472">Membrane</keyword>
<dbReference type="GO" id="GO:0004364">
    <property type="term" value="F:glutathione transferase activity"/>
    <property type="evidence" value="ECO:0007669"/>
    <property type="project" value="TreeGrafter"/>
</dbReference>
<keyword evidence="23" id="KW-1185">Reference proteome</keyword>
<dbReference type="GO" id="GO:0004464">
    <property type="term" value="F:leukotriene-C4 synthase activity"/>
    <property type="evidence" value="ECO:0007669"/>
    <property type="project" value="UniProtKB-EC"/>
</dbReference>
<comment type="function">
    <text evidence="19">Catalyzes the conjugation of leukotriene A4 with reduced glutathione (GSH) to form leukotriene C4 with high specificity. Can also catalyze the transfer of a glutathionyl group from glutathione (GSH) to 13(S),14(S)-epoxy-docosahexaenoic acid to form maresin conjugate in tissue regeneration 1 (MCTR1), a bioactive lipid mediator that possess potent anti-inflammatory and proresolving actions.</text>
</comment>
<dbReference type="PANTHER" id="PTHR10250:SF4">
    <property type="entry name" value="LEUKOTRIENE C4 SYNTHASE"/>
    <property type="match status" value="1"/>
</dbReference>
<dbReference type="Gene3D" id="1.20.120.550">
    <property type="entry name" value="Membrane associated eicosanoid/glutathione metabolism-like domain"/>
    <property type="match status" value="1"/>
</dbReference>
<evidence type="ECO:0000256" key="13">
    <source>
        <dbReference type="ARBA" id="ARBA00037823"/>
    </source>
</evidence>
<dbReference type="Proteomes" id="UP000515152">
    <property type="component" value="Chromosome 20"/>
</dbReference>
<dbReference type="InterPro" id="IPR023352">
    <property type="entry name" value="MAPEG-like_dom_sf"/>
</dbReference>
<evidence type="ECO:0000256" key="19">
    <source>
        <dbReference type="ARBA" id="ARBA00045217"/>
    </source>
</evidence>
<evidence type="ECO:0000256" key="15">
    <source>
        <dbReference type="ARBA" id="ARBA00039056"/>
    </source>
</evidence>
<dbReference type="CTD" id="4056"/>
<comment type="catalytic activity">
    <reaction evidence="12">
        <text>(13S,14S)-epoxy-(4Z,7Z,9E,11E,16Z,19Z)-docosahexaenoate + glutathione = (13R)-S-glutathionyl-(14S)-hydroxy-(4Z,7Z,9E,11E,16Z,19Z)-docosahexaenoate</text>
        <dbReference type="Rhea" id="RHEA:53508"/>
        <dbReference type="ChEBI" id="CHEBI:57925"/>
        <dbReference type="ChEBI" id="CHEBI:131958"/>
        <dbReference type="ChEBI" id="CHEBI:137407"/>
    </reaction>
    <physiologicalReaction direction="left-to-right" evidence="12">
        <dbReference type="Rhea" id="RHEA:53509"/>
    </physiologicalReaction>
</comment>
<evidence type="ECO:0000256" key="4">
    <source>
        <dbReference type="ARBA" id="ARBA00022679"/>
    </source>
</evidence>
<evidence type="ECO:0000256" key="6">
    <source>
        <dbReference type="ARBA" id="ARBA00022751"/>
    </source>
</evidence>
<dbReference type="RefSeq" id="XP_031413902.1">
    <property type="nucleotide sequence ID" value="XM_031558042.1"/>
</dbReference>
<gene>
    <name evidence="24" type="primary">ltc4s</name>
</gene>
<protein>
    <recommendedName>
        <fullName evidence="16">Leukotriene C4 synthase</fullName>
        <ecNumber evidence="15">4.4.1.20</ecNumber>
    </recommendedName>
    <alternativeName>
        <fullName evidence="18">Glutathione S-transferase LTC4</fullName>
    </alternativeName>
    <alternativeName>
        <fullName evidence="17">Leukotriene-C(4) synthase</fullName>
    </alternativeName>
</protein>
<dbReference type="EC" id="4.4.1.20" evidence="15"/>
<keyword evidence="3" id="KW-0597">Phosphoprotein</keyword>
<evidence type="ECO:0000256" key="14">
    <source>
        <dbReference type="ARBA" id="ARBA00037884"/>
    </source>
</evidence>
<evidence type="ECO:0000256" key="5">
    <source>
        <dbReference type="ARBA" id="ARBA00022692"/>
    </source>
</evidence>
<feature type="transmembrane region" description="Helical" evidence="22">
    <location>
        <begin position="67"/>
        <end position="88"/>
    </location>
</feature>
<keyword evidence="5 22" id="KW-0812">Transmembrane</keyword>
<dbReference type="OrthoDB" id="410651at2759"/>
<evidence type="ECO:0000256" key="7">
    <source>
        <dbReference type="ARBA" id="ARBA00022824"/>
    </source>
</evidence>
<evidence type="ECO:0000256" key="20">
    <source>
        <dbReference type="ARBA" id="ARBA00046493"/>
    </source>
</evidence>
<comment type="similarity">
    <text evidence="2">Belongs to the MAPEG family.</text>
</comment>
<dbReference type="KEGG" id="char:105903141"/>
<evidence type="ECO:0000256" key="18">
    <source>
        <dbReference type="ARBA" id="ARBA00041943"/>
    </source>
</evidence>
<evidence type="ECO:0000256" key="9">
    <source>
        <dbReference type="ARBA" id="ARBA00023136"/>
    </source>
</evidence>
<dbReference type="GO" id="GO:0005640">
    <property type="term" value="C:nuclear outer membrane"/>
    <property type="evidence" value="ECO:0007669"/>
    <property type="project" value="UniProtKB-SubCell"/>
</dbReference>
<evidence type="ECO:0000256" key="8">
    <source>
        <dbReference type="ARBA" id="ARBA00022989"/>
    </source>
</evidence>
<keyword evidence="10" id="KW-0456">Lyase</keyword>
<dbReference type="PRINTS" id="PR00488">
    <property type="entry name" value="5LPOXGNASEAP"/>
</dbReference>
<evidence type="ECO:0000256" key="17">
    <source>
        <dbReference type="ARBA" id="ARBA00041224"/>
    </source>
</evidence>
<proteinExistence type="inferred from homology"/>
<dbReference type="Pfam" id="PF01124">
    <property type="entry name" value="MAPEG"/>
    <property type="match status" value="1"/>
</dbReference>
<evidence type="ECO:0000256" key="12">
    <source>
        <dbReference type="ARBA" id="ARBA00036460"/>
    </source>
</evidence>
<keyword evidence="8 22" id="KW-1133">Transmembrane helix</keyword>
<dbReference type="InterPro" id="IPR001446">
    <property type="entry name" value="5_LipOase_AP"/>
</dbReference>
<evidence type="ECO:0000256" key="16">
    <source>
        <dbReference type="ARBA" id="ARBA00039419"/>
    </source>
</evidence>
<comment type="subcellular location">
    <subcellularLocation>
        <location evidence="1">Endoplasmic reticulum membrane</location>
        <topology evidence="1">Multi-pass membrane protein</topology>
    </subcellularLocation>
    <subcellularLocation>
        <location evidence="13">Nucleus outer membrane</location>
        <topology evidence="13">Multi-pass membrane protein</topology>
    </subcellularLocation>
</comment>
<dbReference type="InterPro" id="IPR001129">
    <property type="entry name" value="Membr-assoc_MAPEG"/>
</dbReference>
<organism evidence="23 24">
    <name type="scientific">Clupea harengus</name>
    <name type="common">Atlantic herring</name>
    <dbReference type="NCBI Taxonomy" id="7950"/>
    <lineage>
        <taxon>Eukaryota</taxon>
        <taxon>Metazoa</taxon>
        <taxon>Chordata</taxon>
        <taxon>Craniata</taxon>
        <taxon>Vertebrata</taxon>
        <taxon>Euteleostomi</taxon>
        <taxon>Actinopterygii</taxon>
        <taxon>Neopterygii</taxon>
        <taxon>Teleostei</taxon>
        <taxon>Clupei</taxon>
        <taxon>Clupeiformes</taxon>
        <taxon>Clupeoidei</taxon>
        <taxon>Clupeidae</taxon>
        <taxon>Clupea</taxon>
    </lineage>
</organism>
<dbReference type="InterPro" id="IPR050997">
    <property type="entry name" value="MAPEG"/>
</dbReference>
<evidence type="ECO:0000256" key="1">
    <source>
        <dbReference type="ARBA" id="ARBA00004477"/>
    </source>
</evidence>
<feature type="transmembrane region" description="Helical" evidence="22">
    <location>
        <begin position="184"/>
        <end position="205"/>
    </location>
</feature>
<evidence type="ECO:0000256" key="11">
    <source>
        <dbReference type="ARBA" id="ARBA00023242"/>
    </source>
</evidence>
<evidence type="ECO:0000256" key="2">
    <source>
        <dbReference type="ARBA" id="ARBA00010459"/>
    </source>
</evidence>